<sequence length="149" mass="17560">MSTLLLTLHGNMTLNRTMWPPYLYVYDDLLIYRKRKWFKLREATISYNQISGVETTHGIFFATIEIYSTGIENIKIRFVSKSIARQAKKIIDQKIFHSHAKHQTTPPANIDSTKNYELGVNRLKELLAKDMITEKEFENRRKELLKQVI</sequence>
<dbReference type="EMBL" id="JAAZNL010000056">
    <property type="protein sequence ID" value="NMB70402.1"/>
    <property type="molecule type" value="Genomic_DNA"/>
</dbReference>
<evidence type="ECO:0000259" key="1">
    <source>
        <dbReference type="Pfam" id="PF14470"/>
    </source>
</evidence>
<comment type="caution">
    <text evidence="2">The sequence shown here is derived from an EMBL/GenBank/DDBJ whole genome shotgun (WGS) entry which is preliminary data.</text>
</comment>
<reference evidence="2 3" key="1">
    <citation type="journal article" date="2020" name="Biotechnol. Biofuels">
        <title>New insights from the biogas microbiome by comprehensive genome-resolved metagenomics of nearly 1600 species originating from multiple anaerobic digesters.</title>
        <authorList>
            <person name="Campanaro S."/>
            <person name="Treu L."/>
            <person name="Rodriguez-R L.M."/>
            <person name="Kovalovszki A."/>
            <person name="Ziels R.M."/>
            <person name="Maus I."/>
            <person name="Zhu X."/>
            <person name="Kougias P.G."/>
            <person name="Basile A."/>
            <person name="Luo G."/>
            <person name="Schluter A."/>
            <person name="Konstantinidis K.T."/>
            <person name="Angelidaki I."/>
        </authorList>
    </citation>
    <scope>NUCLEOTIDE SEQUENCE [LARGE SCALE GENOMIC DNA]</scope>
    <source>
        <strain evidence="2">AS27yjCOA_165</strain>
    </source>
</reference>
<evidence type="ECO:0000313" key="3">
    <source>
        <dbReference type="Proteomes" id="UP000526033"/>
    </source>
</evidence>
<organism evidence="2 3">
    <name type="scientific">candidate division WWE3 bacterium</name>
    <dbReference type="NCBI Taxonomy" id="2053526"/>
    <lineage>
        <taxon>Bacteria</taxon>
        <taxon>Katanobacteria</taxon>
    </lineage>
</organism>
<dbReference type="Pfam" id="PF14470">
    <property type="entry name" value="bPH_3"/>
    <property type="match status" value="1"/>
</dbReference>
<protein>
    <recommendedName>
        <fullName evidence="1">YokE-like PH domain-containing protein</fullName>
    </recommendedName>
</protein>
<evidence type="ECO:0000313" key="2">
    <source>
        <dbReference type="EMBL" id="NMB70402.1"/>
    </source>
</evidence>
<name>A0A7X9HHA8_UNCKA</name>
<dbReference type="InterPro" id="IPR039519">
    <property type="entry name" value="YokE-like_PH"/>
</dbReference>
<gene>
    <name evidence="2" type="ORF">GYA27_04385</name>
</gene>
<accession>A0A7X9HHA8</accession>
<proteinExistence type="predicted"/>
<dbReference type="AlphaFoldDB" id="A0A7X9HHA8"/>
<feature type="domain" description="YokE-like PH" evidence="1">
    <location>
        <begin position="22"/>
        <end position="91"/>
    </location>
</feature>
<dbReference type="Proteomes" id="UP000526033">
    <property type="component" value="Unassembled WGS sequence"/>
</dbReference>